<keyword evidence="3" id="KW-1185">Reference proteome</keyword>
<feature type="domain" description="2EXR" evidence="1">
    <location>
        <begin position="5"/>
        <end position="95"/>
    </location>
</feature>
<organism evidence="2 3">
    <name type="scientific">Pleurostoma richardsiae</name>
    <dbReference type="NCBI Taxonomy" id="41990"/>
    <lineage>
        <taxon>Eukaryota</taxon>
        <taxon>Fungi</taxon>
        <taxon>Dikarya</taxon>
        <taxon>Ascomycota</taxon>
        <taxon>Pezizomycotina</taxon>
        <taxon>Sordariomycetes</taxon>
        <taxon>Sordariomycetidae</taxon>
        <taxon>Calosphaeriales</taxon>
        <taxon>Pleurostomataceae</taxon>
        <taxon>Pleurostoma</taxon>
    </lineage>
</organism>
<protein>
    <recommendedName>
        <fullName evidence="1">2EXR domain-containing protein</fullName>
    </recommendedName>
</protein>
<dbReference type="PANTHER" id="PTHR35910:SF6">
    <property type="entry name" value="2EXR DOMAIN-CONTAINING PROTEIN"/>
    <property type="match status" value="1"/>
</dbReference>
<evidence type="ECO:0000259" key="1">
    <source>
        <dbReference type="Pfam" id="PF20150"/>
    </source>
</evidence>
<dbReference type="PANTHER" id="PTHR35910">
    <property type="entry name" value="2EXR DOMAIN-CONTAINING PROTEIN"/>
    <property type="match status" value="1"/>
</dbReference>
<comment type="caution">
    <text evidence="2">The sequence shown here is derived from an EMBL/GenBank/DDBJ whole genome shotgun (WGS) entry which is preliminary data.</text>
</comment>
<reference evidence="2" key="1">
    <citation type="submission" date="2022-07" db="EMBL/GenBank/DDBJ databases">
        <title>Fungi with potential for degradation of polypropylene.</title>
        <authorList>
            <person name="Gostincar C."/>
        </authorList>
    </citation>
    <scope>NUCLEOTIDE SEQUENCE</scope>
    <source>
        <strain evidence="2">EXF-13308</strain>
    </source>
</reference>
<sequence length="371" mass="42879">MSEEFRDFNRLPAEIRTMIWELSLPEPRVYEILDAPNARQRTPAQQGLMFANVHPEPPPALAAVCRDSRYFVLRHYKPLMLGETTKFVDFSRDMLLLEPYLLVKRLHRTLHFMSQVPLVRDNITRLAMGTSYGFYTGICHPILSWKVLKNNMGKLLAKLAEFPRLAELVFIVHQEFQFEFDFRYPHLSALSHHQQVIGTTTILPHILPSLPAQLPVPPPPSSPASSPAVSVLPAPPSLPPSVRPQLIHQGYRFKFDIEANINHHPRRPHFNELQYYPLEDRDWKDDWDIRDLLLDVNEDGEDYEDDPCPTNDDWRRFRRRFLRAVYLTISNHYQAGGSGGSSPHKALNPPARLPALKGARLLWRYTRGAYA</sequence>
<dbReference type="InterPro" id="IPR045518">
    <property type="entry name" value="2EXR"/>
</dbReference>
<name>A0AA38R8F5_9PEZI</name>
<evidence type="ECO:0000313" key="2">
    <source>
        <dbReference type="EMBL" id="KAJ9142162.1"/>
    </source>
</evidence>
<accession>A0AA38R8F5</accession>
<dbReference type="Pfam" id="PF20150">
    <property type="entry name" value="2EXR"/>
    <property type="match status" value="1"/>
</dbReference>
<evidence type="ECO:0000313" key="3">
    <source>
        <dbReference type="Proteomes" id="UP001174694"/>
    </source>
</evidence>
<dbReference type="Proteomes" id="UP001174694">
    <property type="component" value="Unassembled WGS sequence"/>
</dbReference>
<proteinExistence type="predicted"/>
<gene>
    <name evidence="2" type="ORF">NKR23_g7399</name>
</gene>
<dbReference type="EMBL" id="JANBVO010000023">
    <property type="protein sequence ID" value="KAJ9142162.1"/>
    <property type="molecule type" value="Genomic_DNA"/>
</dbReference>
<dbReference type="AlphaFoldDB" id="A0AA38R8F5"/>